<dbReference type="OrthoDB" id="9797709at2"/>
<dbReference type="eggNOG" id="COG1680">
    <property type="taxonomic scope" value="Bacteria"/>
</dbReference>
<dbReference type="SUPFAM" id="SSF56601">
    <property type="entry name" value="beta-lactamase/transpeptidase-like"/>
    <property type="match status" value="1"/>
</dbReference>
<dbReference type="InterPro" id="IPR050491">
    <property type="entry name" value="AmpC-like"/>
</dbReference>
<dbReference type="AlphaFoldDB" id="B8I975"/>
<dbReference type="PANTHER" id="PTHR46825">
    <property type="entry name" value="D-ALANYL-D-ALANINE-CARBOXYPEPTIDASE/ENDOPEPTIDASE AMPH"/>
    <property type="match status" value="1"/>
</dbReference>
<accession>B8I975</accession>
<proteinExistence type="predicted"/>
<evidence type="ECO:0000256" key="2">
    <source>
        <dbReference type="ARBA" id="ARBA00023136"/>
    </source>
</evidence>
<keyword evidence="2 3" id="KW-0472">Membrane</keyword>
<dbReference type="HOGENOM" id="CLU_020027_4_2_9"/>
<keyword evidence="3" id="KW-0812">Transmembrane</keyword>
<gene>
    <name evidence="5" type="ordered locus">Ccel_0973</name>
</gene>
<feature type="transmembrane region" description="Helical" evidence="3">
    <location>
        <begin position="400"/>
        <end position="419"/>
    </location>
</feature>
<dbReference type="Pfam" id="PF00144">
    <property type="entry name" value="Beta-lactamase"/>
    <property type="match status" value="1"/>
</dbReference>
<sequence precursor="true">MKIWCKSAGLCLIITFILCMFLQSFSVVKADNTGFKLSNDKIGKIDELIQKQMDKSKIQGLSLVIVSGDKAVYKKCYGYAEIETKKPVTEDTLFELGSTSKAFTALGIYKLEDKGLINLDDSVSKYIPWLKLNYKGKSADLTLNHFLHHTSGVSFLTLEDIKPSTAENALEQTVRTLQEIELDTPPGKQFQYATINYDVLGLVIEKVTGKSFEDYMQDEVLLPCGLNNTFTTRNQAVESRMAAGYKVSLMRPVKYNAPVFLGNIPAGYFITNINDVQRWLSLHLGSIKLPSIDYKLMEKSHEIDTSVEPHDIGVLYDKGERYGAGWERAEGRNGFFHGGANPNYSSYMFIRPDQGMGIGMLCNFGSDTIQILGKNLVDIIDGNGEPSLYMDVAVIGDKNGTILTIILAIVDILIIISMITKIRRYRLKISKSPVKKPIGLIIASLLLIILGYMLYILPRVICGGFSWNFVLVCGGLGLPLGTLSIFLTGLLTYINYCIKLFYPGKRIHTSYIQK</sequence>
<dbReference type="RefSeq" id="WP_015924492.1">
    <property type="nucleotide sequence ID" value="NC_011898.1"/>
</dbReference>
<evidence type="ECO:0000256" key="3">
    <source>
        <dbReference type="SAM" id="Phobius"/>
    </source>
</evidence>
<dbReference type="KEGG" id="cce:Ccel_0973"/>
<dbReference type="EMBL" id="CP001348">
    <property type="protein sequence ID" value="ACL75335.1"/>
    <property type="molecule type" value="Genomic_DNA"/>
</dbReference>
<evidence type="ECO:0000313" key="5">
    <source>
        <dbReference type="EMBL" id="ACL75335.1"/>
    </source>
</evidence>
<keyword evidence="3" id="KW-1133">Transmembrane helix</keyword>
<dbReference type="InterPro" id="IPR001466">
    <property type="entry name" value="Beta-lactam-related"/>
</dbReference>
<feature type="transmembrane region" description="Helical" evidence="3">
    <location>
        <begin position="440"/>
        <end position="457"/>
    </location>
</feature>
<dbReference type="Gene3D" id="3.40.710.10">
    <property type="entry name" value="DD-peptidase/beta-lactamase superfamily"/>
    <property type="match status" value="1"/>
</dbReference>
<comment type="subcellular location">
    <subcellularLocation>
        <location evidence="1">Membrane</location>
    </subcellularLocation>
</comment>
<evidence type="ECO:0000256" key="1">
    <source>
        <dbReference type="ARBA" id="ARBA00004370"/>
    </source>
</evidence>
<dbReference type="PANTHER" id="PTHR46825:SF11">
    <property type="entry name" value="PENICILLIN-BINDING PROTEIN 4"/>
    <property type="match status" value="1"/>
</dbReference>
<organism evidence="5 6">
    <name type="scientific">Ruminiclostridium cellulolyticum (strain ATCC 35319 / DSM 5812 / JCM 6584 / H10)</name>
    <name type="common">Clostridium cellulolyticum</name>
    <dbReference type="NCBI Taxonomy" id="394503"/>
    <lineage>
        <taxon>Bacteria</taxon>
        <taxon>Bacillati</taxon>
        <taxon>Bacillota</taxon>
        <taxon>Clostridia</taxon>
        <taxon>Eubacteriales</taxon>
        <taxon>Oscillospiraceae</taxon>
        <taxon>Ruminiclostridium</taxon>
    </lineage>
</organism>
<feature type="transmembrane region" description="Helical" evidence="3">
    <location>
        <begin position="469"/>
        <end position="496"/>
    </location>
</feature>
<feature type="domain" description="Beta-lactamase-related" evidence="4">
    <location>
        <begin position="45"/>
        <end position="363"/>
    </location>
</feature>
<keyword evidence="6" id="KW-1185">Reference proteome</keyword>
<dbReference type="STRING" id="394503.Ccel_0973"/>
<reference evidence="5 6" key="1">
    <citation type="submission" date="2009-01" db="EMBL/GenBank/DDBJ databases">
        <title>Complete sequence of Clostridium cellulolyticum H10.</title>
        <authorList>
            <consortium name="US DOE Joint Genome Institute"/>
            <person name="Lucas S."/>
            <person name="Copeland A."/>
            <person name="Lapidus A."/>
            <person name="Glavina del Rio T."/>
            <person name="Dalin E."/>
            <person name="Tice H."/>
            <person name="Bruce D."/>
            <person name="Goodwin L."/>
            <person name="Pitluck S."/>
            <person name="Chertkov O."/>
            <person name="Saunders E."/>
            <person name="Brettin T."/>
            <person name="Detter J.C."/>
            <person name="Han C."/>
            <person name="Larimer F."/>
            <person name="Land M."/>
            <person name="Hauser L."/>
            <person name="Kyrpides N."/>
            <person name="Ivanova N."/>
            <person name="Zhou J."/>
            <person name="Richardson P."/>
        </authorList>
    </citation>
    <scope>NUCLEOTIDE SEQUENCE [LARGE SCALE GENOMIC DNA]</scope>
    <source>
        <strain evidence="6">ATCC 35319 / DSM 5812 / JCM 6584 / H10</strain>
    </source>
</reference>
<dbReference type="Proteomes" id="UP000001349">
    <property type="component" value="Chromosome"/>
</dbReference>
<name>B8I975_RUMCH</name>
<dbReference type="GO" id="GO:0016020">
    <property type="term" value="C:membrane"/>
    <property type="evidence" value="ECO:0007669"/>
    <property type="project" value="UniProtKB-SubCell"/>
</dbReference>
<dbReference type="InterPro" id="IPR012338">
    <property type="entry name" value="Beta-lactam/transpept-like"/>
</dbReference>
<dbReference type="MEROPS" id="S12.011"/>
<evidence type="ECO:0000259" key="4">
    <source>
        <dbReference type="Pfam" id="PF00144"/>
    </source>
</evidence>
<protein>
    <submittedName>
        <fullName evidence="5">Beta-lactamase</fullName>
    </submittedName>
</protein>
<evidence type="ECO:0000313" key="6">
    <source>
        <dbReference type="Proteomes" id="UP000001349"/>
    </source>
</evidence>